<proteinExistence type="predicted"/>
<keyword evidence="2" id="KW-1185">Reference proteome</keyword>
<accession>A0AAN7CQ80</accession>
<comment type="caution">
    <text evidence="1">The sequence shown here is derived from an EMBL/GenBank/DDBJ whole genome shotgun (WGS) entry which is preliminary data.</text>
</comment>
<name>A0AAN7CQ80_9PEZI</name>
<sequence length="247" mass="27600">YHLRTSNTLEGDTALTMTTIPSRRLTYALALGYEDEYEDDNHDDNDDNNTSFVRGALLERLAHAAHTVADPSTLLAAFVQLEKVTRFEQVERHADAMADLVRNFGLSSGSNANSIAGHEDDPRDLIGLAADVTLLRNGLTSWVRAMQRFRERAAGDFCWTASGGEKDKDEGQSLPLLDLEEFLEQTEDEYAAMVRKCDGLLGQVSMAFQMVGLFRSEFFPLGSMWADDHELTLWRIGNIQHRQARGG</sequence>
<protein>
    <submittedName>
        <fullName evidence="1">Uncharacterized protein</fullName>
    </submittedName>
</protein>
<evidence type="ECO:0000313" key="1">
    <source>
        <dbReference type="EMBL" id="KAK4246021.1"/>
    </source>
</evidence>
<reference evidence="1" key="1">
    <citation type="journal article" date="2023" name="Mol. Phylogenet. Evol.">
        <title>Genome-scale phylogeny and comparative genomics of the fungal order Sordariales.</title>
        <authorList>
            <person name="Hensen N."/>
            <person name="Bonometti L."/>
            <person name="Westerberg I."/>
            <person name="Brannstrom I.O."/>
            <person name="Guillou S."/>
            <person name="Cros-Aarteil S."/>
            <person name="Calhoun S."/>
            <person name="Haridas S."/>
            <person name="Kuo A."/>
            <person name="Mondo S."/>
            <person name="Pangilinan J."/>
            <person name="Riley R."/>
            <person name="LaButti K."/>
            <person name="Andreopoulos B."/>
            <person name="Lipzen A."/>
            <person name="Chen C."/>
            <person name="Yan M."/>
            <person name="Daum C."/>
            <person name="Ng V."/>
            <person name="Clum A."/>
            <person name="Steindorff A."/>
            <person name="Ohm R.A."/>
            <person name="Martin F."/>
            <person name="Silar P."/>
            <person name="Natvig D.O."/>
            <person name="Lalanne C."/>
            <person name="Gautier V."/>
            <person name="Ament-Velasquez S.L."/>
            <person name="Kruys A."/>
            <person name="Hutchinson M.I."/>
            <person name="Powell A.J."/>
            <person name="Barry K."/>
            <person name="Miller A.N."/>
            <person name="Grigoriev I.V."/>
            <person name="Debuchy R."/>
            <person name="Gladieux P."/>
            <person name="Hiltunen Thoren M."/>
            <person name="Johannesson H."/>
        </authorList>
    </citation>
    <scope>NUCLEOTIDE SEQUENCE</scope>
    <source>
        <strain evidence="1">CBS 359.72</strain>
    </source>
</reference>
<dbReference type="EMBL" id="MU857684">
    <property type="protein sequence ID" value="KAK4246021.1"/>
    <property type="molecule type" value="Genomic_DNA"/>
</dbReference>
<organism evidence="1 2">
    <name type="scientific">Corynascus novoguineensis</name>
    <dbReference type="NCBI Taxonomy" id="1126955"/>
    <lineage>
        <taxon>Eukaryota</taxon>
        <taxon>Fungi</taxon>
        <taxon>Dikarya</taxon>
        <taxon>Ascomycota</taxon>
        <taxon>Pezizomycotina</taxon>
        <taxon>Sordariomycetes</taxon>
        <taxon>Sordariomycetidae</taxon>
        <taxon>Sordariales</taxon>
        <taxon>Chaetomiaceae</taxon>
        <taxon>Corynascus</taxon>
    </lineage>
</organism>
<gene>
    <name evidence="1" type="ORF">C7999DRAFT_15813</name>
</gene>
<dbReference type="Proteomes" id="UP001303647">
    <property type="component" value="Unassembled WGS sequence"/>
</dbReference>
<evidence type="ECO:0000313" key="2">
    <source>
        <dbReference type="Proteomes" id="UP001303647"/>
    </source>
</evidence>
<reference evidence="1" key="2">
    <citation type="submission" date="2023-05" db="EMBL/GenBank/DDBJ databases">
        <authorList>
            <consortium name="Lawrence Berkeley National Laboratory"/>
            <person name="Steindorff A."/>
            <person name="Hensen N."/>
            <person name="Bonometti L."/>
            <person name="Westerberg I."/>
            <person name="Brannstrom I.O."/>
            <person name="Guillou S."/>
            <person name="Cros-Aarteil S."/>
            <person name="Calhoun S."/>
            <person name="Haridas S."/>
            <person name="Kuo A."/>
            <person name="Mondo S."/>
            <person name="Pangilinan J."/>
            <person name="Riley R."/>
            <person name="Labutti K."/>
            <person name="Andreopoulos B."/>
            <person name="Lipzen A."/>
            <person name="Chen C."/>
            <person name="Yanf M."/>
            <person name="Daum C."/>
            <person name="Ng V."/>
            <person name="Clum A."/>
            <person name="Ohm R."/>
            <person name="Martin F."/>
            <person name="Silar P."/>
            <person name="Natvig D."/>
            <person name="Lalanne C."/>
            <person name="Gautier V."/>
            <person name="Ament-Velasquez S.L."/>
            <person name="Kruys A."/>
            <person name="Hutchinson M.I."/>
            <person name="Powell A.J."/>
            <person name="Barry K."/>
            <person name="Miller A.N."/>
            <person name="Grigoriev I.V."/>
            <person name="Debuchy R."/>
            <person name="Gladieux P."/>
            <person name="Thoren M.H."/>
            <person name="Johannesson H."/>
        </authorList>
    </citation>
    <scope>NUCLEOTIDE SEQUENCE</scope>
    <source>
        <strain evidence="1">CBS 359.72</strain>
    </source>
</reference>
<dbReference type="AlphaFoldDB" id="A0AAN7CQ80"/>
<feature type="non-terminal residue" evidence="1">
    <location>
        <position position="1"/>
    </location>
</feature>